<evidence type="ECO:0000256" key="2">
    <source>
        <dbReference type="ARBA" id="ARBA00022679"/>
    </source>
</evidence>
<sequence>MGGLTPVAKLDVETPWGKPSSPITVSKTSNGFLVAFLARHGQNHEYTPTTVPFQANIAALKSIGVKAIVAFSAVGSLREHIRPRDFVLPSQIIDRTKGIRESSFFGTGFVGHVGFGEPFDAELEGIIANHGNALEGEYNGEKSKLHSRYTEGKGQDLTLVCMEGPAFSTRAESKLYRSWDGYVINMSAIPEAKLAKEAEISYQMVCMSTDYDAWKDDEEPVTVETVVGNLKANGKNAENLMVAMLPDLEHALTDGSLGANLRGSIKFALSTAPAGVNKELKKKLDFLHPGYW</sequence>
<feature type="domain" description="Nucleoside phosphorylase" evidence="5">
    <location>
        <begin position="6"/>
        <end position="245"/>
    </location>
</feature>
<keyword evidence="1 4" id="KW-0328">Glycosyltransferase</keyword>
<evidence type="ECO:0000313" key="7">
    <source>
        <dbReference type="Proteomes" id="UP000761534"/>
    </source>
</evidence>
<keyword evidence="7" id="KW-1185">Reference proteome</keyword>
<dbReference type="PROSITE" id="PS01240">
    <property type="entry name" value="PNP_MTAP_2"/>
    <property type="match status" value="1"/>
</dbReference>
<dbReference type="UniPathway" id="UPA00904">
    <property type="reaction ID" value="UER00873"/>
</dbReference>
<proteinExistence type="inferred from homology"/>
<evidence type="ECO:0000256" key="4">
    <source>
        <dbReference type="HAMAP-Rule" id="MF_03155"/>
    </source>
</evidence>
<dbReference type="InterPro" id="IPR018099">
    <property type="entry name" value="Purine_phosphorylase-2_CS"/>
</dbReference>
<dbReference type="InterPro" id="IPR000845">
    <property type="entry name" value="Nucleoside_phosphorylase_d"/>
</dbReference>
<dbReference type="HAMAP" id="MF_01963">
    <property type="entry name" value="MTAP"/>
    <property type="match status" value="1"/>
</dbReference>
<feature type="binding site" evidence="4">
    <location>
        <position position="187"/>
    </location>
    <ligand>
        <name>phosphate</name>
        <dbReference type="ChEBI" id="CHEBI:43474"/>
    </ligand>
</feature>
<dbReference type="PANTHER" id="PTHR42679">
    <property type="entry name" value="S-METHYL-5'-THIOADENOSINE PHOSPHORYLASE"/>
    <property type="match status" value="1"/>
</dbReference>
<dbReference type="PANTHER" id="PTHR42679:SF2">
    <property type="entry name" value="S-METHYL-5'-THIOADENOSINE PHOSPHORYLASE"/>
    <property type="match status" value="1"/>
</dbReference>
<dbReference type="InterPro" id="IPR010044">
    <property type="entry name" value="MTAP"/>
</dbReference>
<evidence type="ECO:0000313" key="6">
    <source>
        <dbReference type="EMBL" id="KAA8897536.1"/>
    </source>
</evidence>
<feature type="site" description="Important for substrate specificity" evidence="4">
    <location>
        <position position="168"/>
    </location>
</feature>
<accession>A0A642UEE0</accession>
<feature type="binding site" evidence="4">
    <location>
        <begin position="39"/>
        <end position="40"/>
    </location>
    <ligand>
        <name>phosphate</name>
        <dbReference type="ChEBI" id="CHEBI:43474"/>
    </ligand>
</feature>
<feature type="binding site" evidence="4">
    <location>
        <begin position="72"/>
        <end position="73"/>
    </location>
    <ligand>
        <name>phosphate</name>
        <dbReference type="ChEBI" id="CHEBI:43474"/>
    </ligand>
</feature>
<dbReference type="InterPro" id="IPR035994">
    <property type="entry name" value="Nucleoside_phosphorylase_sf"/>
</dbReference>
<comment type="caution">
    <text evidence="4">Lacks conserved residue(s) required for the propagation of feature annotation.</text>
</comment>
<dbReference type="EC" id="2.4.2.28" evidence="4"/>
<comment type="function">
    <text evidence="4">Catalyzes the reversible phosphorylation of S-methyl-5'-thioadenosine (MTA) to adenine and 5-methylthioribose-1-phosphate. Involved in the breakdown of MTA, a major by-product of polyamine biosynthesis. Responsible for the first step in the methionine salvage pathway after MTA has been generated from S-adenosylmethionine. Has broad substrate specificity with 6-aminopurine nucleosides as preferred substrates.</text>
</comment>
<dbReference type="SUPFAM" id="SSF53167">
    <property type="entry name" value="Purine and uridine phosphorylases"/>
    <property type="match status" value="1"/>
</dbReference>
<dbReference type="OrthoDB" id="431409at2759"/>
<keyword evidence="4" id="KW-0539">Nucleus</keyword>
<keyword evidence="4" id="KW-0963">Cytoplasm</keyword>
<dbReference type="GO" id="GO:0006166">
    <property type="term" value="P:purine ribonucleoside salvage"/>
    <property type="evidence" value="ECO:0007669"/>
    <property type="project" value="UniProtKB-KW"/>
</dbReference>
<dbReference type="Proteomes" id="UP000761534">
    <property type="component" value="Unassembled WGS sequence"/>
</dbReference>
<dbReference type="GO" id="GO:0005634">
    <property type="term" value="C:nucleus"/>
    <property type="evidence" value="ECO:0007669"/>
    <property type="project" value="UniProtKB-SubCell"/>
</dbReference>
<comment type="similarity">
    <text evidence="4">Belongs to the PNP/MTAP phosphorylase family. MTAP subfamily.</text>
</comment>
<dbReference type="FunFam" id="3.40.50.1580:FF:000008">
    <property type="entry name" value="S-methyl-5'-thioadenosine phosphorylase"/>
    <property type="match status" value="1"/>
</dbReference>
<reference evidence="6" key="1">
    <citation type="journal article" date="2019" name="G3 (Bethesda)">
        <title>Genome Assemblies of Two Rare Opportunistic Yeast Pathogens: Diutina rugosa (syn. Candida rugosa) and Trichomonascus ciferrii (syn. Candida ciferrii).</title>
        <authorList>
            <person name="Mixao V."/>
            <person name="Saus E."/>
            <person name="Hansen A.P."/>
            <person name="Lass-Florl C."/>
            <person name="Gabaldon T."/>
        </authorList>
    </citation>
    <scope>NUCLEOTIDE SEQUENCE</scope>
    <source>
        <strain evidence="6">CBS 4856</strain>
    </source>
</reference>
<keyword evidence="2 4" id="KW-0808">Transferase</keyword>
<protein>
    <recommendedName>
        <fullName evidence="4">S-methyl-5'-thioadenosine phosphorylase</fullName>
        <ecNumber evidence="4">2.4.2.28</ecNumber>
    </recommendedName>
    <alternativeName>
        <fullName evidence="4">5'-methylthioadenosine phosphorylase</fullName>
        <shortName evidence="4">MTA phosphorylase</shortName>
        <shortName evidence="4">MTAP</shortName>
        <shortName evidence="4">MTAPase</shortName>
    </alternativeName>
</protein>
<dbReference type="Pfam" id="PF01048">
    <property type="entry name" value="PNP_UDP_1"/>
    <property type="match status" value="1"/>
</dbReference>
<dbReference type="GO" id="GO:0019509">
    <property type="term" value="P:L-methionine salvage from methylthioadenosine"/>
    <property type="evidence" value="ECO:0007669"/>
    <property type="project" value="UniProtKB-UniRule"/>
</dbReference>
<keyword evidence="3 4" id="KW-0660">Purine salvage</keyword>
<dbReference type="GO" id="GO:0005829">
    <property type="term" value="C:cytosol"/>
    <property type="evidence" value="ECO:0007669"/>
    <property type="project" value="TreeGrafter"/>
</dbReference>
<comment type="subunit">
    <text evidence="4">Homotrimer.</text>
</comment>
<dbReference type="VEuPathDB" id="FungiDB:TRICI_006716"/>
<organism evidence="6 7">
    <name type="scientific">Trichomonascus ciferrii</name>
    <dbReference type="NCBI Taxonomy" id="44093"/>
    <lineage>
        <taxon>Eukaryota</taxon>
        <taxon>Fungi</taxon>
        <taxon>Dikarya</taxon>
        <taxon>Ascomycota</taxon>
        <taxon>Saccharomycotina</taxon>
        <taxon>Dipodascomycetes</taxon>
        <taxon>Dipodascales</taxon>
        <taxon>Trichomonascaceae</taxon>
        <taxon>Trichomonascus</taxon>
        <taxon>Trichomonascus ciferrii complex</taxon>
    </lineage>
</organism>
<feature type="binding site" evidence="4">
    <location>
        <begin position="210"/>
        <end position="212"/>
    </location>
    <ligand>
        <name>substrate</name>
    </ligand>
</feature>
<dbReference type="EMBL" id="SWFS01000562">
    <property type="protein sequence ID" value="KAA8897536.1"/>
    <property type="molecule type" value="Genomic_DNA"/>
</dbReference>
<name>A0A642UEE0_9ASCO</name>
<comment type="subcellular location">
    <subcellularLocation>
        <location evidence="4">Cytoplasm</location>
    </subcellularLocation>
    <subcellularLocation>
        <location evidence="4">Nucleus</location>
    </subcellularLocation>
</comment>
<feature type="site" description="Important for substrate specificity" evidence="4">
    <location>
        <position position="223"/>
    </location>
</feature>
<gene>
    <name evidence="4" type="primary">MEU1</name>
    <name evidence="6" type="ORF">TRICI_006716</name>
</gene>
<feature type="binding site" evidence="4">
    <location>
        <position position="186"/>
    </location>
    <ligand>
        <name>substrate</name>
    </ligand>
</feature>
<dbReference type="CDD" id="cd09010">
    <property type="entry name" value="MTAP_SsMTAPII_like_MTIP"/>
    <property type="match status" value="1"/>
</dbReference>
<dbReference type="GO" id="GO:0017061">
    <property type="term" value="F:S-methyl-5-thioadenosine phosphorylase activity"/>
    <property type="evidence" value="ECO:0007669"/>
    <property type="project" value="UniProtKB-UniRule"/>
</dbReference>
<comment type="pathway">
    <text evidence="4">Amino-acid biosynthesis; L-methionine biosynthesis via salvage pathway; S-methyl-5-thio-alpha-D-ribose 1-phosphate from S-methyl-5'-thioadenosine (phosphorylase route): step 1/1.</text>
</comment>
<evidence type="ECO:0000259" key="5">
    <source>
        <dbReference type="Pfam" id="PF01048"/>
    </source>
</evidence>
<comment type="caution">
    <text evidence="6">The sequence shown here is derived from an EMBL/GenBank/DDBJ whole genome shotgun (WGS) entry which is preliminary data.</text>
</comment>
<dbReference type="Gene3D" id="3.40.50.1580">
    <property type="entry name" value="Nucleoside phosphorylase domain"/>
    <property type="match status" value="1"/>
</dbReference>
<evidence type="ECO:0000256" key="3">
    <source>
        <dbReference type="ARBA" id="ARBA00022726"/>
    </source>
</evidence>
<dbReference type="AlphaFoldDB" id="A0A642UEE0"/>
<comment type="catalytic activity">
    <reaction evidence="4">
        <text>S-methyl-5'-thioadenosine + phosphate = 5-(methylsulfanyl)-alpha-D-ribose 1-phosphate + adenine</text>
        <dbReference type="Rhea" id="RHEA:11852"/>
        <dbReference type="ChEBI" id="CHEBI:16708"/>
        <dbReference type="ChEBI" id="CHEBI:17509"/>
        <dbReference type="ChEBI" id="CHEBI:43474"/>
        <dbReference type="ChEBI" id="CHEBI:58533"/>
        <dbReference type="EC" id="2.4.2.28"/>
    </reaction>
</comment>
<evidence type="ECO:0000256" key="1">
    <source>
        <dbReference type="ARBA" id="ARBA00022676"/>
    </source>
</evidence>